<dbReference type="SUPFAM" id="SSF52540">
    <property type="entry name" value="P-loop containing nucleoside triphosphate hydrolases"/>
    <property type="match status" value="1"/>
</dbReference>
<dbReference type="Proteomes" id="UP001432173">
    <property type="component" value="Segment"/>
</dbReference>
<reference evidence="3" key="1">
    <citation type="submission" date="2023-12" db="EMBL/GenBank/DDBJ databases">
        <title>Isolation and Characterisation of Novel Lytic Bacteriophages for therapeutic applications in Prosthetic Joint Infections.</title>
        <authorList>
            <person name="Burton N."/>
            <person name="Melo L.D.R."/>
            <person name="Pearce B."/>
            <person name="Tadesse M.D."/>
            <person name="Vryonis E."/>
            <person name="Sagona A."/>
        </authorList>
    </citation>
    <scope>NUCLEOTIDE SEQUENCE</scope>
</reference>
<dbReference type="GO" id="GO:0006388">
    <property type="term" value="P:tRNA splicing, via endonucleolytic cleavage and ligation"/>
    <property type="evidence" value="ECO:0007669"/>
    <property type="project" value="TreeGrafter"/>
</dbReference>
<sequence>MKQLVLMRGVPGAGKSTFIKENGLESYTISPDELRQMHTSPVYNEQGMRVISQKHDNQVWDNLMEILEERMINGDFTVIDATHSTGKLIKKYETLARKYRYRTYVVTVEQDLDTLIERNNQREELKKVPEEVIYNIYERLQHEHIPSYATEIKPNKLMNEIKWDKDFLDTDNYDKIHVIGDIHSCFTAINQFASYQKIIDNPNELFIFVGDYFDRGLETKEMFDYLELIYKQPNVVLLEGNHEKHLRRYAFLDEDKYLKLNNALDDSNTTNETFFDTAIELFHARGFVPTLKEFLNYGVSQKRVRRIVHSLQQMLYFNYKGQYYMINHGGILPNMLDDINLVSTHQIINGVGGYEYQIDEQWENSDTIQIHGHRNLYREPLNVTKQSINLEGRVEKGGSLRAVTINSNNTLTPHEIKNEVFDSKFLLNNDYTKDIDPNLTVEEYLRLAKEDKYIKVIPQYDNVVSVNFTKKAFKRKHWNQLSVTARGLFIDESTNEIVGRGYNKFFNINERPETKLENLPDTLKFPVTASLKYNGFLGLMFYDNNRDELIYASKSKTHLSQYDNDFALLFKDIVEETWSNEQIENAKKYLKDTNRTLLFEVIDNINDPHIIYDGDKRSVVLLDTVDNTLKFNKLSNDALTFLAVEIIDIDRNISIPIYSFSNWNDLFTFYQDLEKDNSIAIEGFVFEDSNGFMLKYKTPYYNNWKYMRSLVESLSKGNLQRRPIQAIFQKDKTLTNFYYWAKQQEKEYLKNDIITLRNDFYKETQD</sequence>
<proteinExistence type="predicted"/>
<dbReference type="GO" id="GO:0003972">
    <property type="term" value="F:RNA ligase (ATP) activity"/>
    <property type="evidence" value="ECO:0007669"/>
    <property type="project" value="TreeGrafter"/>
</dbReference>
<dbReference type="PANTHER" id="PTHR32004:SF1">
    <property type="entry name" value="TRNA LIGASE"/>
    <property type="match status" value="1"/>
</dbReference>
<dbReference type="Gene3D" id="3.40.50.300">
    <property type="entry name" value="P-loop containing nucleotide triphosphate hydrolases"/>
    <property type="match status" value="1"/>
</dbReference>
<feature type="domain" description="T4 RNA ligase 1-like N-terminal" evidence="2">
    <location>
        <begin position="485"/>
        <end position="701"/>
    </location>
</feature>
<feature type="domain" description="Calcineurin-like phosphoesterase" evidence="1">
    <location>
        <begin position="175"/>
        <end position="378"/>
    </location>
</feature>
<dbReference type="InterPro" id="IPR019039">
    <property type="entry name" value="T4-Rnl1-like_N"/>
</dbReference>
<evidence type="ECO:0000259" key="2">
    <source>
        <dbReference type="Pfam" id="PF09511"/>
    </source>
</evidence>
<keyword evidence="3" id="KW-0436">Ligase</keyword>
<accession>A0AAX4J6Q9</accession>
<dbReference type="InterPro" id="IPR027417">
    <property type="entry name" value="P-loop_NTPase"/>
</dbReference>
<dbReference type="GO" id="GO:0016787">
    <property type="term" value="F:hydrolase activity"/>
    <property type="evidence" value="ECO:0007669"/>
    <property type="project" value="InterPro"/>
</dbReference>
<dbReference type="InterPro" id="IPR004843">
    <property type="entry name" value="Calcineurin-like_PHP"/>
</dbReference>
<protein>
    <submittedName>
        <fullName evidence="3">RNA ligase</fullName>
    </submittedName>
</protein>
<organism evidence="3 4">
    <name type="scientific">Staphylococcus phage CF9</name>
    <dbReference type="NCBI Taxonomy" id="3113741"/>
    <lineage>
        <taxon>Viruses</taxon>
        <taxon>Duplodnaviria</taxon>
        <taxon>Heunggongvirae</taxon>
        <taxon>Uroviricota</taxon>
        <taxon>Caudoviricetes</taxon>
        <taxon>Sextaecvirus</taxon>
    </lineage>
</organism>
<dbReference type="Gene3D" id="3.60.21.10">
    <property type="match status" value="1"/>
</dbReference>
<dbReference type="Pfam" id="PF09511">
    <property type="entry name" value="RNA_lig_T4_1"/>
    <property type="match status" value="1"/>
</dbReference>
<evidence type="ECO:0000313" key="4">
    <source>
        <dbReference type="Proteomes" id="UP001432173"/>
    </source>
</evidence>
<dbReference type="Pfam" id="PF13671">
    <property type="entry name" value="AAA_33"/>
    <property type="match status" value="1"/>
</dbReference>
<gene>
    <name evidence="3" type="ORF">CF9_0052</name>
</gene>
<dbReference type="EMBL" id="PP034389">
    <property type="protein sequence ID" value="WRW34456.1"/>
    <property type="molecule type" value="Genomic_DNA"/>
</dbReference>
<dbReference type="PANTHER" id="PTHR32004">
    <property type="entry name" value="TRNA LIGASE"/>
    <property type="match status" value="1"/>
</dbReference>
<evidence type="ECO:0000259" key="1">
    <source>
        <dbReference type="Pfam" id="PF00149"/>
    </source>
</evidence>
<dbReference type="SUPFAM" id="SSF56300">
    <property type="entry name" value="Metallo-dependent phosphatases"/>
    <property type="match status" value="1"/>
</dbReference>
<name>A0AAX4J6Q9_9CAUD</name>
<evidence type="ECO:0000313" key="3">
    <source>
        <dbReference type="EMBL" id="WRW34456.1"/>
    </source>
</evidence>
<dbReference type="InterPro" id="IPR029052">
    <property type="entry name" value="Metallo-depent_PP-like"/>
</dbReference>
<dbReference type="Pfam" id="PF00149">
    <property type="entry name" value="Metallophos"/>
    <property type="match status" value="1"/>
</dbReference>